<evidence type="ECO:0000256" key="5">
    <source>
        <dbReference type="ARBA" id="ARBA00023295"/>
    </source>
</evidence>
<sequence length="510" mass="56538">MVKFATTMETVFKGRARARTRVSLIHFFVRRCFAVAAAAIFLLTDGRHAHVDPAPLEILGGADDVDTLAHQRPNVNGASSSEAIDDEQWRMVKTRGNQFVVGDRPFYLNGFNAYWLMILAVDPSTRGKVTEVFQQAAAVGLTVCRTWGFNDGGWRALQKSPSVYDEDVFKALDFVVSEARKYRIRLILSLINNWDGYGGKAQYVKWARDDGGGGLINITSDDAFFSDQTVKGYFKNHVKNMLTRVNSYTSVMYKDDPTILAWELMNEPRCTSDPTGNTLQEWIQEMAFHVKSIDPDHLLEVGAEGFYGPSSPARLPANPNAYAGEVGTDFIRNHRVLGVDFASVHIYPDTWMSGAATLEAQLKFVASWMQAHIADGEGTLGGMPVVFTEFGASTKARSSAAFNATTRDQFIQAVYGHLLNSTRRGGAGAGALLWQVFPEGTDYMDDGYGVVLPRAAATARIMSAHSKKLAVFNSRCAWSCRWGCRRSEQQSEDDDDDLPFVSRMNRAEHI</sequence>
<dbReference type="GO" id="GO:0000272">
    <property type="term" value="P:polysaccharide catabolic process"/>
    <property type="evidence" value="ECO:0007669"/>
    <property type="project" value="InterPro"/>
</dbReference>
<dbReference type="Proteomes" id="UP000000768">
    <property type="component" value="Chromosome 1"/>
</dbReference>
<dbReference type="InParanoid" id="C5WY82"/>
<dbReference type="OrthoDB" id="406631at2759"/>
<dbReference type="InterPro" id="IPR001547">
    <property type="entry name" value="Glyco_hydro_5"/>
</dbReference>
<dbReference type="FunFam" id="3.20.20.80:FF:000012">
    <property type="entry name" value="Mannan endo-1,4-beta-mannosidase 6"/>
    <property type="match status" value="1"/>
</dbReference>
<reference evidence="7 8" key="1">
    <citation type="journal article" date="2009" name="Nature">
        <title>The Sorghum bicolor genome and the diversification of grasses.</title>
        <authorList>
            <person name="Paterson A.H."/>
            <person name="Bowers J.E."/>
            <person name="Bruggmann R."/>
            <person name="Dubchak I."/>
            <person name="Grimwood J."/>
            <person name="Gundlach H."/>
            <person name="Haberer G."/>
            <person name="Hellsten U."/>
            <person name="Mitros T."/>
            <person name="Poliakov A."/>
            <person name="Schmutz J."/>
            <person name="Spannagl M."/>
            <person name="Tang H."/>
            <person name="Wang X."/>
            <person name="Wicker T."/>
            <person name="Bharti A.K."/>
            <person name="Chapman J."/>
            <person name="Feltus F.A."/>
            <person name="Gowik U."/>
            <person name="Grigoriev I.V."/>
            <person name="Lyons E."/>
            <person name="Maher C.A."/>
            <person name="Martis M."/>
            <person name="Narechania A."/>
            <person name="Otillar R.P."/>
            <person name="Penning B.W."/>
            <person name="Salamov A.A."/>
            <person name="Wang Y."/>
            <person name="Zhang L."/>
            <person name="Carpita N.C."/>
            <person name="Freeling M."/>
            <person name="Gingle A.R."/>
            <person name="Hash C.T."/>
            <person name="Keller B."/>
            <person name="Klein P."/>
            <person name="Kresovich S."/>
            <person name="McCann M.C."/>
            <person name="Ming R."/>
            <person name="Peterson D.G."/>
            <person name="Mehboob-ur-Rahman"/>
            <person name="Ware D."/>
            <person name="Westhoff P."/>
            <person name="Mayer K.F."/>
            <person name="Messing J."/>
            <person name="Rokhsar D.S."/>
        </authorList>
    </citation>
    <scope>NUCLEOTIDE SEQUENCE [LARGE SCALE GENOMIC DNA]</scope>
    <source>
        <strain evidence="8">cv. BTx623</strain>
    </source>
</reference>
<dbReference type="InterPro" id="IPR018087">
    <property type="entry name" value="Glyco_hydro_5_CS"/>
</dbReference>
<feature type="domain" description="Glycoside hydrolase family 5" evidence="6">
    <location>
        <begin position="91"/>
        <end position="434"/>
    </location>
</feature>
<dbReference type="EMBL" id="CM000760">
    <property type="protein sequence ID" value="EER93344.1"/>
    <property type="molecule type" value="Genomic_DNA"/>
</dbReference>
<evidence type="ECO:0000256" key="4">
    <source>
        <dbReference type="ARBA" id="ARBA00022801"/>
    </source>
</evidence>
<dbReference type="InterPro" id="IPR045053">
    <property type="entry name" value="MAN-like"/>
</dbReference>
<gene>
    <name evidence="7" type="ORF">SORBI_3001G066900</name>
</gene>
<dbReference type="EC" id="3.2.1.78" evidence="3"/>
<organism evidence="7 8">
    <name type="scientific">Sorghum bicolor</name>
    <name type="common">Sorghum</name>
    <name type="synonym">Sorghum vulgare</name>
    <dbReference type="NCBI Taxonomy" id="4558"/>
    <lineage>
        <taxon>Eukaryota</taxon>
        <taxon>Viridiplantae</taxon>
        <taxon>Streptophyta</taxon>
        <taxon>Embryophyta</taxon>
        <taxon>Tracheophyta</taxon>
        <taxon>Spermatophyta</taxon>
        <taxon>Magnoliopsida</taxon>
        <taxon>Liliopsida</taxon>
        <taxon>Poales</taxon>
        <taxon>Poaceae</taxon>
        <taxon>PACMAD clade</taxon>
        <taxon>Panicoideae</taxon>
        <taxon>Andropogonodae</taxon>
        <taxon>Andropogoneae</taxon>
        <taxon>Sorghinae</taxon>
        <taxon>Sorghum</taxon>
    </lineage>
</organism>
<dbReference type="HOGENOM" id="CLU_031603_0_0_1"/>
<dbReference type="PANTHER" id="PTHR31451:SF54">
    <property type="entry name" value="MANNAN ENDO-1,4-BETA-MANNOSIDASE 6"/>
    <property type="match status" value="1"/>
</dbReference>
<dbReference type="InterPro" id="IPR017853">
    <property type="entry name" value="GH"/>
</dbReference>
<comment type="similarity">
    <text evidence="2">Belongs to the glycosyl hydrolase 5 (cellulase A) family.</text>
</comment>
<dbReference type="SUPFAM" id="SSF51445">
    <property type="entry name" value="(Trans)glycosidases"/>
    <property type="match status" value="1"/>
</dbReference>
<dbReference type="PANTHER" id="PTHR31451">
    <property type="match status" value="1"/>
</dbReference>
<dbReference type="Gramene" id="EER93344">
    <property type="protein sequence ID" value="EER93344"/>
    <property type="gene ID" value="SORBI_3001G066900"/>
</dbReference>
<dbReference type="Gene3D" id="3.20.20.80">
    <property type="entry name" value="Glycosidases"/>
    <property type="match status" value="1"/>
</dbReference>
<name>C5WY82_SORBI</name>
<dbReference type="KEGG" id="sbi:8084147"/>
<protein>
    <recommendedName>
        <fullName evidence="3">mannan endo-1,4-beta-mannosidase</fullName>
        <ecNumber evidence="3">3.2.1.78</ecNumber>
    </recommendedName>
</protein>
<dbReference type="Pfam" id="PF26410">
    <property type="entry name" value="GH5_mannosidase"/>
    <property type="match status" value="1"/>
</dbReference>
<dbReference type="eggNOG" id="ENOG502QU0Z">
    <property type="taxonomic scope" value="Eukaryota"/>
</dbReference>
<evidence type="ECO:0000256" key="2">
    <source>
        <dbReference type="ARBA" id="ARBA00005641"/>
    </source>
</evidence>
<proteinExistence type="inferred from homology"/>
<evidence type="ECO:0000313" key="7">
    <source>
        <dbReference type="EMBL" id="EER93344.1"/>
    </source>
</evidence>
<evidence type="ECO:0000259" key="6">
    <source>
        <dbReference type="Pfam" id="PF26410"/>
    </source>
</evidence>
<reference evidence="8" key="2">
    <citation type="journal article" date="2018" name="Plant J.">
        <title>The Sorghum bicolor reference genome: improved assembly, gene annotations, a transcriptome atlas, and signatures of genome organization.</title>
        <authorList>
            <person name="McCormick R.F."/>
            <person name="Truong S.K."/>
            <person name="Sreedasyam A."/>
            <person name="Jenkins J."/>
            <person name="Shu S."/>
            <person name="Sims D."/>
            <person name="Kennedy M."/>
            <person name="Amirebrahimi M."/>
            <person name="Weers B.D."/>
            <person name="McKinley B."/>
            <person name="Mattison A."/>
            <person name="Morishige D.T."/>
            <person name="Grimwood J."/>
            <person name="Schmutz J."/>
            <person name="Mullet J.E."/>
        </authorList>
    </citation>
    <scope>NUCLEOTIDE SEQUENCE [LARGE SCALE GENOMIC DNA]</scope>
    <source>
        <strain evidence="8">cv. BTx623</strain>
    </source>
</reference>
<dbReference type="OMA" id="GEGHFFW"/>
<keyword evidence="8" id="KW-1185">Reference proteome</keyword>
<dbReference type="AlphaFoldDB" id="C5WY82"/>
<dbReference type="FunCoup" id="C5WY82">
    <property type="interactions" value="55"/>
</dbReference>
<dbReference type="GO" id="GO:0016985">
    <property type="term" value="F:mannan endo-1,4-beta-mannosidase activity"/>
    <property type="evidence" value="ECO:0000318"/>
    <property type="project" value="GO_Central"/>
</dbReference>
<evidence type="ECO:0000256" key="1">
    <source>
        <dbReference type="ARBA" id="ARBA00001678"/>
    </source>
</evidence>
<comment type="catalytic activity">
    <reaction evidence="1">
        <text>Random hydrolysis of (1-&gt;4)-beta-D-mannosidic linkages in mannans, galactomannans and glucomannans.</text>
        <dbReference type="EC" id="3.2.1.78"/>
    </reaction>
</comment>
<dbReference type="STRING" id="4558.C5WY82"/>
<dbReference type="PROSITE" id="PS00659">
    <property type="entry name" value="GLYCOSYL_HYDROL_F5"/>
    <property type="match status" value="1"/>
</dbReference>
<keyword evidence="5" id="KW-0326">Glycosidase</keyword>
<evidence type="ECO:0000256" key="3">
    <source>
        <dbReference type="ARBA" id="ARBA00012706"/>
    </source>
</evidence>
<evidence type="ECO:0000313" key="8">
    <source>
        <dbReference type="Proteomes" id="UP000000768"/>
    </source>
</evidence>
<keyword evidence="4" id="KW-0378">Hydrolase</keyword>
<accession>C5WY82</accession>